<keyword evidence="3" id="KW-1185">Reference proteome</keyword>
<dbReference type="Proteomes" id="UP001642483">
    <property type="component" value="Unassembled WGS sequence"/>
</dbReference>
<sequence length="302" mass="33458">MSVQLECGEVPPDDNGNVADSGPDFSYICCLCPPGTFMSKPCIKLQPSTRECTPCQFDENDPSRQYYTILSNANQTCLKSIETCPGGMDRISGNTTYPAMCLQPSHTSGQAQEDGWKIALGVIGGIIFITSVLCFLFKDRIRRLYRRTSATELPVEYEDSSDMEMHQIAPNGAQSTSTSGGNGVTRNLLSESKPLISTQNAQTMRDIRDKLDGTILAIDVYKLLRRFGIPEPSIDDLVNKRHQIYTRGITVKAFEALISLGDVFNPNSLHDKLKQINQNCADILKQYCKDYDIELNTDDASS</sequence>
<keyword evidence="1" id="KW-1133">Transmembrane helix</keyword>
<comment type="caution">
    <text evidence="2">The sequence shown here is derived from an EMBL/GenBank/DDBJ whole genome shotgun (WGS) entry which is preliminary data.</text>
</comment>
<name>A0ABP0FLX3_CLALP</name>
<evidence type="ECO:0000256" key="1">
    <source>
        <dbReference type="SAM" id="Phobius"/>
    </source>
</evidence>
<evidence type="ECO:0000313" key="3">
    <source>
        <dbReference type="Proteomes" id="UP001642483"/>
    </source>
</evidence>
<protein>
    <recommendedName>
        <fullName evidence="4">TNFR-Cys domain-containing protein</fullName>
    </recommendedName>
</protein>
<proteinExistence type="predicted"/>
<accession>A0ABP0FLX3</accession>
<keyword evidence="1" id="KW-0472">Membrane</keyword>
<organism evidence="2 3">
    <name type="scientific">Clavelina lepadiformis</name>
    <name type="common">Light-bulb sea squirt</name>
    <name type="synonym">Ascidia lepadiformis</name>
    <dbReference type="NCBI Taxonomy" id="159417"/>
    <lineage>
        <taxon>Eukaryota</taxon>
        <taxon>Metazoa</taxon>
        <taxon>Chordata</taxon>
        <taxon>Tunicata</taxon>
        <taxon>Ascidiacea</taxon>
        <taxon>Aplousobranchia</taxon>
        <taxon>Clavelinidae</taxon>
        <taxon>Clavelina</taxon>
    </lineage>
</organism>
<keyword evidence="1" id="KW-0812">Transmembrane</keyword>
<dbReference type="EMBL" id="CAWYQH010000068">
    <property type="protein sequence ID" value="CAK8679701.1"/>
    <property type="molecule type" value="Genomic_DNA"/>
</dbReference>
<reference evidence="2 3" key="1">
    <citation type="submission" date="2024-02" db="EMBL/GenBank/DDBJ databases">
        <authorList>
            <person name="Daric V."/>
            <person name="Darras S."/>
        </authorList>
    </citation>
    <scope>NUCLEOTIDE SEQUENCE [LARGE SCALE GENOMIC DNA]</scope>
</reference>
<feature type="transmembrane region" description="Helical" evidence="1">
    <location>
        <begin position="118"/>
        <end position="137"/>
    </location>
</feature>
<gene>
    <name evidence="2" type="ORF">CVLEPA_LOCUS9953</name>
</gene>
<evidence type="ECO:0000313" key="2">
    <source>
        <dbReference type="EMBL" id="CAK8679701.1"/>
    </source>
</evidence>
<evidence type="ECO:0008006" key="4">
    <source>
        <dbReference type="Google" id="ProtNLM"/>
    </source>
</evidence>